<dbReference type="AlphaFoldDB" id="A0A2H3KM21"/>
<dbReference type="CDD" id="cd00077">
    <property type="entry name" value="HDc"/>
    <property type="match status" value="1"/>
</dbReference>
<comment type="caution">
    <text evidence="2">The sequence shown here is derived from an EMBL/GenBank/DDBJ whole genome shotgun (WGS) entry which is preliminary data.</text>
</comment>
<name>A0A2H3KM21_9CHLR</name>
<sequence length="223" mass="24446">MIDEAYWEPRFIAFLDSREAQPDAAHDREHIRRVVANARRLAVAENADLTVVLPAAWLHDCVSVPKDSLQRPFASTMAATAASSFLTWSGYPPFRIPAIAHAIMAHSFSANIAPLTIEARVVQDADRLDALGAIGLARCLMLNGQLGRPLYDPAEPFPTQRPADDTLSAIDHFYTKLLGLAATMTTAAGKAEAERRTLFLTQFLQQLSEELGVALPQPQVDTR</sequence>
<dbReference type="EMBL" id="LYXE01000083">
    <property type="protein sequence ID" value="PDV99109.1"/>
    <property type="molecule type" value="Genomic_DNA"/>
</dbReference>
<gene>
    <name evidence="2" type="ORF">A9Q02_13600</name>
</gene>
<feature type="domain" description="HD/PDEase" evidence="1">
    <location>
        <begin position="23"/>
        <end position="140"/>
    </location>
</feature>
<dbReference type="Proteomes" id="UP000220922">
    <property type="component" value="Unassembled WGS sequence"/>
</dbReference>
<dbReference type="Pfam" id="PF01966">
    <property type="entry name" value="HD"/>
    <property type="match status" value="1"/>
</dbReference>
<evidence type="ECO:0000313" key="3">
    <source>
        <dbReference type="Proteomes" id="UP000220922"/>
    </source>
</evidence>
<dbReference type="InterPro" id="IPR006674">
    <property type="entry name" value="HD_domain"/>
</dbReference>
<dbReference type="SUPFAM" id="SSF109604">
    <property type="entry name" value="HD-domain/PDEase-like"/>
    <property type="match status" value="1"/>
</dbReference>
<reference evidence="2 3" key="1">
    <citation type="submission" date="2016-05" db="EMBL/GenBank/DDBJ databases">
        <authorList>
            <person name="Lavstsen T."/>
            <person name="Jespersen J.S."/>
        </authorList>
    </citation>
    <scope>NUCLEOTIDE SEQUENCE [LARGE SCALE GENOMIC DNA]</scope>
    <source>
        <strain evidence="2 3">B7-9</strain>
    </source>
</reference>
<evidence type="ECO:0000259" key="1">
    <source>
        <dbReference type="SMART" id="SM00471"/>
    </source>
</evidence>
<dbReference type="Gene3D" id="1.10.3210.50">
    <property type="match status" value="1"/>
</dbReference>
<dbReference type="SMART" id="SM00471">
    <property type="entry name" value="HDc"/>
    <property type="match status" value="1"/>
</dbReference>
<dbReference type="PANTHER" id="PTHR33594:SF1">
    <property type="entry name" value="HD_PDEASE DOMAIN-CONTAINING PROTEIN"/>
    <property type="match status" value="1"/>
</dbReference>
<keyword evidence="2" id="KW-0378">Hydrolase</keyword>
<keyword evidence="3" id="KW-1185">Reference proteome</keyword>
<proteinExistence type="predicted"/>
<dbReference type="GO" id="GO:0016787">
    <property type="term" value="F:hydrolase activity"/>
    <property type="evidence" value="ECO:0007669"/>
    <property type="project" value="UniProtKB-KW"/>
</dbReference>
<accession>A0A2H3KM21</accession>
<protein>
    <submittedName>
        <fullName evidence="2">Hydrolase</fullName>
    </submittedName>
</protein>
<organism evidence="2 3">
    <name type="scientific">Candidatus Chloroploca asiatica</name>
    <dbReference type="NCBI Taxonomy" id="1506545"/>
    <lineage>
        <taxon>Bacteria</taxon>
        <taxon>Bacillati</taxon>
        <taxon>Chloroflexota</taxon>
        <taxon>Chloroflexia</taxon>
        <taxon>Chloroflexales</taxon>
        <taxon>Chloroflexineae</taxon>
        <taxon>Oscillochloridaceae</taxon>
        <taxon>Candidatus Chloroploca</taxon>
    </lineage>
</organism>
<dbReference type="OrthoDB" id="9797344at2"/>
<evidence type="ECO:0000313" key="2">
    <source>
        <dbReference type="EMBL" id="PDV99109.1"/>
    </source>
</evidence>
<dbReference type="PANTHER" id="PTHR33594">
    <property type="entry name" value="SUPERFAMILY HYDROLASE, PUTATIVE (AFU_ORTHOLOGUE AFUA_1G03035)-RELATED"/>
    <property type="match status" value="1"/>
</dbReference>
<dbReference type="InterPro" id="IPR003607">
    <property type="entry name" value="HD/PDEase_dom"/>
</dbReference>
<dbReference type="RefSeq" id="WP_097652448.1">
    <property type="nucleotide sequence ID" value="NZ_LYXE01000083.1"/>
</dbReference>